<reference evidence="1 2" key="1">
    <citation type="journal article" date="2015" name="Genome Announc.">
        <title>Expanding the biotechnology potential of lactobacilli through comparative genomics of 213 strains and associated genera.</title>
        <authorList>
            <person name="Sun Z."/>
            <person name="Harris H.M."/>
            <person name="McCann A."/>
            <person name="Guo C."/>
            <person name="Argimon S."/>
            <person name="Zhang W."/>
            <person name="Yang X."/>
            <person name="Jeffery I.B."/>
            <person name="Cooney J.C."/>
            <person name="Kagawa T.F."/>
            <person name="Liu W."/>
            <person name="Song Y."/>
            <person name="Salvetti E."/>
            <person name="Wrobel A."/>
            <person name="Rasinkangas P."/>
            <person name="Parkhill J."/>
            <person name="Rea M.C."/>
            <person name="O'Sullivan O."/>
            <person name="Ritari J."/>
            <person name="Douillard F.P."/>
            <person name="Paul Ross R."/>
            <person name="Yang R."/>
            <person name="Briner A.E."/>
            <person name="Felis G.E."/>
            <person name="de Vos W.M."/>
            <person name="Barrangou R."/>
            <person name="Klaenhammer T.R."/>
            <person name="Caufield P.W."/>
            <person name="Cui Y."/>
            <person name="Zhang H."/>
            <person name="O'Toole P.W."/>
        </authorList>
    </citation>
    <scope>NUCLEOTIDE SEQUENCE [LARGE SCALE GENOMIC DNA]</scope>
    <source>
        <strain evidence="1 2">ATCC 53295</strain>
    </source>
</reference>
<dbReference type="RefSeq" id="WP_020088823.1">
    <property type="nucleotide sequence ID" value="NZ_AZCZ01000008.1"/>
</dbReference>
<dbReference type="OrthoDB" id="2297920at2"/>
<keyword evidence="2" id="KW-1185">Reference proteome</keyword>
<sequence length="120" mass="13495">MDWGTRSNWVEDIGERLSTVVAVFLPDGQTKKKERTTRQCINQNIQRLTKSLVNNSQRDMQWQTDFRSLQALLRLYASSVPGDLAVVVDKIAGELLTAIEKPVPNRQAIAQQLGALVDCQ</sequence>
<evidence type="ECO:0000313" key="2">
    <source>
        <dbReference type="Proteomes" id="UP000051176"/>
    </source>
</evidence>
<dbReference type="EMBL" id="AZCZ01000008">
    <property type="protein sequence ID" value="KRK37890.1"/>
    <property type="molecule type" value="Genomic_DNA"/>
</dbReference>
<organism evidence="1 2">
    <name type="scientific">Levilactobacillus parabrevis ATCC 53295</name>
    <dbReference type="NCBI Taxonomy" id="1267003"/>
    <lineage>
        <taxon>Bacteria</taxon>
        <taxon>Bacillati</taxon>
        <taxon>Bacillota</taxon>
        <taxon>Bacilli</taxon>
        <taxon>Lactobacillales</taxon>
        <taxon>Lactobacillaceae</taxon>
        <taxon>Levilactobacillus</taxon>
    </lineage>
</organism>
<protein>
    <submittedName>
        <fullName evidence="1">Uncharacterized protein</fullName>
    </submittedName>
</protein>
<dbReference type="PATRIC" id="fig|1267003.4.peg.2346"/>
<name>A0A0R1H320_9LACO</name>
<proteinExistence type="predicted"/>
<comment type="caution">
    <text evidence="1">The sequence shown here is derived from an EMBL/GenBank/DDBJ whole genome shotgun (WGS) entry which is preliminary data.</text>
</comment>
<dbReference type="STRING" id="357278.IV61_GL000204"/>
<evidence type="ECO:0000313" key="1">
    <source>
        <dbReference type="EMBL" id="KRK37890.1"/>
    </source>
</evidence>
<accession>A0A0R1H320</accession>
<gene>
    <name evidence="1" type="ORF">FD07_GL002230</name>
</gene>
<dbReference type="AlphaFoldDB" id="A0A0R1H320"/>
<dbReference type="Proteomes" id="UP000051176">
    <property type="component" value="Unassembled WGS sequence"/>
</dbReference>